<dbReference type="EMBL" id="CAESAK010000098">
    <property type="protein sequence ID" value="CAB4339434.1"/>
    <property type="molecule type" value="Genomic_DNA"/>
</dbReference>
<feature type="domain" description="Methionyl/Valyl/Leucyl/Isoleucyl-tRNA synthetase anticodon-binding" evidence="8">
    <location>
        <begin position="386"/>
        <end position="482"/>
    </location>
</feature>
<dbReference type="GO" id="GO:0004825">
    <property type="term" value="F:methionine-tRNA ligase activity"/>
    <property type="evidence" value="ECO:0007669"/>
    <property type="project" value="UniProtKB-EC"/>
</dbReference>
<dbReference type="SUPFAM" id="SSF52374">
    <property type="entry name" value="Nucleotidylyl transferase"/>
    <property type="match status" value="1"/>
</dbReference>
<dbReference type="InterPro" id="IPR009080">
    <property type="entry name" value="tRNAsynth_Ia_anticodon-bd"/>
</dbReference>
<dbReference type="CDD" id="cd07957">
    <property type="entry name" value="Anticodon_Ia_Met"/>
    <property type="match status" value="1"/>
</dbReference>
<evidence type="ECO:0000256" key="3">
    <source>
        <dbReference type="ARBA" id="ARBA00022741"/>
    </source>
</evidence>
<evidence type="ECO:0000256" key="1">
    <source>
        <dbReference type="ARBA" id="ARBA00012838"/>
    </source>
</evidence>
<sequence length="520" mass="57436">MKSFYLTTPIYYVNDAPHIGHAYTTVAGDVLTRWHRQRGESVWFLTGTDEHGQKVMRTAEENGVAPQAWADKLVTDAWKPTWDALNIANDDFIRTTEPRHMDRVQKFLTSLKDAGFIYEGNYEGPYCVGCEEFKLPGDLIDDKGEKLCPIHSKPVEIVKETNWFFKLSAFAQPLLDHYKKDPGACQPESARNEVISFLEGGVTDLSISRSTFDWGIPVPWDTDQVVYVWFDALLNYATAVGLTDAPDSEGGKKFAQTWPADVHLVGKDILRFHAVIWPAMLMAAGLDIPKKVFAHGWLLVGGEKMSKSKLTGIAPADITDHFGVDAFRYYFLRAIPFGTDGSFSWEDMSARYTSELANDFGNLASRLAAMIEKYCEGAIPAVARDTELSAALESVVAKADAAMEVLDFQGAIVAIMDFCKQVNGYVTIKEPWILAKDPANQGVLEEVLYNTAESLRALAVLLHPVMPATTEILWASIGAEATLGAIDAQKISSVAQWGQLPQGALVTKGAVLFPRLEVKE</sequence>
<evidence type="ECO:0000256" key="4">
    <source>
        <dbReference type="ARBA" id="ARBA00022840"/>
    </source>
</evidence>
<proteinExistence type="inferred from homology"/>
<feature type="domain" description="Methionyl/Leucyl tRNA synthetase" evidence="9">
    <location>
        <begin position="5"/>
        <end position="136"/>
    </location>
</feature>
<keyword evidence="4" id="KW-0067">ATP-binding</keyword>
<keyword evidence="2" id="KW-0436">Ligase</keyword>
<dbReference type="GO" id="GO:0006431">
    <property type="term" value="P:methionyl-tRNA aminoacylation"/>
    <property type="evidence" value="ECO:0007669"/>
    <property type="project" value="InterPro"/>
</dbReference>
<evidence type="ECO:0000256" key="6">
    <source>
        <dbReference type="ARBA" id="ARBA00023146"/>
    </source>
</evidence>
<dbReference type="InterPro" id="IPR023457">
    <property type="entry name" value="Met-tRNA_synth_2"/>
</dbReference>
<organism evidence="10">
    <name type="scientific">freshwater metagenome</name>
    <dbReference type="NCBI Taxonomy" id="449393"/>
    <lineage>
        <taxon>unclassified sequences</taxon>
        <taxon>metagenomes</taxon>
        <taxon>ecological metagenomes</taxon>
    </lineage>
</organism>
<dbReference type="InterPro" id="IPR014729">
    <property type="entry name" value="Rossmann-like_a/b/a_fold"/>
</dbReference>
<keyword evidence="5" id="KW-0648">Protein biosynthesis</keyword>
<dbReference type="InterPro" id="IPR041872">
    <property type="entry name" value="Anticodon_Met"/>
</dbReference>
<evidence type="ECO:0000256" key="7">
    <source>
        <dbReference type="ARBA" id="ARBA00047364"/>
    </source>
</evidence>
<dbReference type="InterPro" id="IPR014758">
    <property type="entry name" value="Met-tRNA_synth"/>
</dbReference>
<evidence type="ECO:0000313" key="10">
    <source>
        <dbReference type="EMBL" id="CAB4339434.1"/>
    </source>
</evidence>
<dbReference type="EC" id="6.1.1.10" evidence="1"/>
<dbReference type="Gene3D" id="2.170.220.10">
    <property type="match status" value="1"/>
</dbReference>
<comment type="catalytic activity">
    <reaction evidence="7">
        <text>tRNA(Met) + L-methionine + ATP = L-methionyl-tRNA(Met) + AMP + diphosphate</text>
        <dbReference type="Rhea" id="RHEA:13481"/>
        <dbReference type="Rhea" id="RHEA-COMP:9667"/>
        <dbReference type="Rhea" id="RHEA-COMP:9698"/>
        <dbReference type="ChEBI" id="CHEBI:30616"/>
        <dbReference type="ChEBI" id="CHEBI:33019"/>
        <dbReference type="ChEBI" id="CHEBI:57844"/>
        <dbReference type="ChEBI" id="CHEBI:78442"/>
        <dbReference type="ChEBI" id="CHEBI:78530"/>
        <dbReference type="ChEBI" id="CHEBI:456215"/>
        <dbReference type="EC" id="6.1.1.10"/>
    </reaction>
</comment>
<dbReference type="HAMAP" id="MF_01228">
    <property type="entry name" value="Met_tRNA_synth_type2"/>
    <property type="match status" value="1"/>
</dbReference>
<dbReference type="AlphaFoldDB" id="A0A6J5ZA10"/>
<dbReference type="SUPFAM" id="SSF47323">
    <property type="entry name" value="Anticodon-binding domain of a subclass of class I aminoacyl-tRNA synthetases"/>
    <property type="match status" value="1"/>
</dbReference>
<evidence type="ECO:0000259" key="9">
    <source>
        <dbReference type="Pfam" id="PF09334"/>
    </source>
</evidence>
<dbReference type="Pfam" id="PF08264">
    <property type="entry name" value="Anticodon_1"/>
    <property type="match status" value="1"/>
</dbReference>
<dbReference type="NCBIfam" id="TIGR00398">
    <property type="entry name" value="metG"/>
    <property type="match status" value="1"/>
</dbReference>
<gene>
    <name evidence="10" type="ORF">UFOPK3775_00795</name>
</gene>
<protein>
    <recommendedName>
        <fullName evidence="1">methionine--tRNA ligase</fullName>
        <ecNumber evidence="1">6.1.1.10</ecNumber>
    </recommendedName>
</protein>
<feature type="domain" description="Methionyl/Leucyl tRNA synthetase" evidence="9">
    <location>
        <begin position="147"/>
        <end position="367"/>
    </location>
</feature>
<dbReference type="CDD" id="cd00814">
    <property type="entry name" value="MetRS_core"/>
    <property type="match status" value="1"/>
</dbReference>
<evidence type="ECO:0000259" key="8">
    <source>
        <dbReference type="Pfam" id="PF08264"/>
    </source>
</evidence>
<reference evidence="10" key="1">
    <citation type="submission" date="2020-05" db="EMBL/GenBank/DDBJ databases">
        <authorList>
            <person name="Chiriac C."/>
            <person name="Salcher M."/>
            <person name="Ghai R."/>
            <person name="Kavagutti S V."/>
        </authorList>
    </citation>
    <scope>NUCLEOTIDE SEQUENCE</scope>
</reference>
<dbReference type="InterPro" id="IPR013155">
    <property type="entry name" value="M/V/L/I-tRNA-synth_anticd-bd"/>
</dbReference>
<dbReference type="PRINTS" id="PR01041">
    <property type="entry name" value="TRNASYNTHMET"/>
</dbReference>
<keyword evidence="3" id="KW-0547">Nucleotide-binding</keyword>
<dbReference type="GO" id="GO:0005524">
    <property type="term" value="F:ATP binding"/>
    <property type="evidence" value="ECO:0007669"/>
    <property type="project" value="UniProtKB-KW"/>
</dbReference>
<keyword evidence="6" id="KW-0030">Aminoacyl-tRNA synthetase</keyword>
<dbReference type="PANTHER" id="PTHR43326:SF1">
    <property type="entry name" value="METHIONINE--TRNA LIGASE, MITOCHONDRIAL"/>
    <property type="match status" value="1"/>
</dbReference>
<dbReference type="InterPro" id="IPR033911">
    <property type="entry name" value="MetRS_core"/>
</dbReference>
<dbReference type="InterPro" id="IPR015413">
    <property type="entry name" value="Methionyl/Leucyl_tRNA_Synth"/>
</dbReference>
<dbReference type="PANTHER" id="PTHR43326">
    <property type="entry name" value="METHIONYL-TRNA SYNTHETASE"/>
    <property type="match status" value="1"/>
</dbReference>
<dbReference type="GO" id="GO:0005739">
    <property type="term" value="C:mitochondrion"/>
    <property type="evidence" value="ECO:0007669"/>
    <property type="project" value="UniProtKB-ARBA"/>
</dbReference>
<evidence type="ECO:0000256" key="2">
    <source>
        <dbReference type="ARBA" id="ARBA00022598"/>
    </source>
</evidence>
<dbReference type="Gene3D" id="3.40.50.620">
    <property type="entry name" value="HUPs"/>
    <property type="match status" value="1"/>
</dbReference>
<evidence type="ECO:0000256" key="5">
    <source>
        <dbReference type="ARBA" id="ARBA00022917"/>
    </source>
</evidence>
<dbReference type="NCBIfam" id="NF008900">
    <property type="entry name" value="PRK12267.1"/>
    <property type="match status" value="1"/>
</dbReference>
<dbReference type="FunFam" id="2.170.220.10:FF:000001">
    <property type="entry name" value="methionine--tRNA ligase, mitochondrial"/>
    <property type="match status" value="1"/>
</dbReference>
<accession>A0A6J5ZA10</accession>
<dbReference type="Pfam" id="PF09334">
    <property type="entry name" value="tRNA-synt_1g"/>
    <property type="match status" value="2"/>
</dbReference>
<name>A0A6J5ZA10_9ZZZZ</name>
<dbReference type="Gene3D" id="1.10.730.10">
    <property type="entry name" value="Isoleucyl-tRNA Synthetase, Domain 1"/>
    <property type="match status" value="1"/>
</dbReference>